<reference evidence="3" key="1">
    <citation type="submission" date="2018-11" db="EMBL/GenBank/DDBJ databases">
        <authorList>
            <person name="Alioto T."/>
            <person name="Alioto T."/>
        </authorList>
    </citation>
    <scope>NUCLEOTIDE SEQUENCE</scope>
</reference>
<evidence type="ECO:0000259" key="2">
    <source>
        <dbReference type="PROSITE" id="PS51670"/>
    </source>
</evidence>
<organism evidence="3 4">
    <name type="scientific">Mytilus galloprovincialis</name>
    <name type="common">Mediterranean mussel</name>
    <dbReference type="NCBI Taxonomy" id="29158"/>
    <lineage>
        <taxon>Eukaryota</taxon>
        <taxon>Metazoa</taxon>
        <taxon>Spiralia</taxon>
        <taxon>Lophotrochozoa</taxon>
        <taxon>Mollusca</taxon>
        <taxon>Bivalvia</taxon>
        <taxon>Autobranchia</taxon>
        <taxon>Pteriomorphia</taxon>
        <taxon>Mytilida</taxon>
        <taxon>Mytiloidea</taxon>
        <taxon>Mytilidae</taxon>
        <taxon>Mytilinae</taxon>
        <taxon>Mytilus</taxon>
    </lineage>
</organism>
<feature type="domain" description="ShKT" evidence="2">
    <location>
        <begin position="378"/>
        <end position="412"/>
    </location>
</feature>
<dbReference type="PANTHER" id="PTHR21724:SF109">
    <property type="entry name" value="SHKT DOMAIN-CONTAINING PROTEIN"/>
    <property type="match status" value="1"/>
</dbReference>
<evidence type="ECO:0000313" key="4">
    <source>
        <dbReference type="Proteomes" id="UP000596742"/>
    </source>
</evidence>
<comment type="caution">
    <text evidence="3">The sequence shown here is derived from an EMBL/GenBank/DDBJ whole genome shotgun (WGS) entry which is preliminary data.</text>
</comment>
<feature type="disulfide bond" evidence="1">
    <location>
        <begin position="420"/>
        <end position="454"/>
    </location>
</feature>
<sequence>MDGYATYCAFAVLYIFMNAEAKQFSRSQRSPRIEFIDNKGIYTEASYYTLTLNLTSDEHASPSSYSSLRPGQATSTHSCDNVRRVPDSLRRASNIQPNGLSNFYQKYTEAYGIPILASRNVPDGALKRACYITRFVFADNYAVRNSFYKRSGRTAVIGQREGTTNIPEHSFLPAWWNQRARGLGATDYAPVSTGGEENLLCYQNDRYRSEDIYLHEFSHGVHNLGAKYAIRGWNQRLISQYANAKRRGLWARTYSMSTVEEYFAEGVQSFFNVNDYSNPPNGIHGTIDTRDKLRAYDPVLYGLIEEVFPCKNTYLKRCGSSRESEAAQKFKINCDSNGGGTVTGGGNGNGGGTGTGGGNGNGGGTGGGNGNGGGTGGCSDDNQSCQSWAARNECSRNPAYMLVNCKKSCNKCSGTGGSLCDDNNRNCQSWASMGECRNNPAYMLQNCKKSCNSC</sequence>
<dbReference type="InterPro" id="IPR024079">
    <property type="entry name" value="MetalloPept_cat_dom_sf"/>
</dbReference>
<dbReference type="EMBL" id="UYJE01000302">
    <property type="protein sequence ID" value="VDH92111.1"/>
    <property type="molecule type" value="Genomic_DNA"/>
</dbReference>
<dbReference type="InterPro" id="IPR003582">
    <property type="entry name" value="ShKT_dom"/>
</dbReference>
<keyword evidence="1" id="KW-1015">Disulfide bond</keyword>
<dbReference type="Proteomes" id="UP000596742">
    <property type="component" value="Unassembled WGS sequence"/>
</dbReference>
<comment type="caution">
    <text evidence="1">Lacks conserved residue(s) required for the propagation of feature annotation.</text>
</comment>
<evidence type="ECO:0000256" key="1">
    <source>
        <dbReference type="PROSITE-ProRule" id="PRU01005"/>
    </source>
</evidence>
<dbReference type="AlphaFoldDB" id="A0A8B6BK78"/>
<proteinExistence type="predicted"/>
<dbReference type="SMART" id="SM00254">
    <property type="entry name" value="ShKT"/>
    <property type="match status" value="2"/>
</dbReference>
<dbReference type="Gene3D" id="3.40.390.10">
    <property type="entry name" value="Collagenase (Catalytic Domain)"/>
    <property type="match status" value="1"/>
</dbReference>
<protein>
    <recommendedName>
        <fullName evidence="2">ShKT domain-containing protein</fullName>
    </recommendedName>
</protein>
<dbReference type="PROSITE" id="PS51670">
    <property type="entry name" value="SHKT"/>
    <property type="match status" value="2"/>
</dbReference>
<name>A0A8B6BK78_MYTGA</name>
<feature type="domain" description="ShKT" evidence="2">
    <location>
        <begin position="420"/>
        <end position="454"/>
    </location>
</feature>
<accession>A0A8B6BK78</accession>
<dbReference type="SUPFAM" id="SSF55486">
    <property type="entry name" value="Metalloproteases ('zincins'), catalytic domain"/>
    <property type="match status" value="1"/>
</dbReference>
<dbReference type="Pfam" id="PF01549">
    <property type="entry name" value="ShK"/>
    <property type="match status" value="2"/>
</dbReference>
<dbReference type="PANTHER" id="PTHR21724">
    <property type="entry name" value="SHKT DOMAIN-CONTAINING PROTEIN"/>
    <property type="match status" value="1"/>
</dbReference>
<keyword evidence="4" id="KW-1185">Reference proteome</keyword>
<dbReference type="GO" id="GO:0008237">
    <property type="term" value="F:metallopeptidase activity"/>
    <property type="evidence" value="ECO:0007669"/>
    <property type="project" value="InterPro"/>
</dbReference>
<gene>
    <name evidence="3" type="ORF">MGAL_10B087934</name>
</gene>
<dbReference type="OrthoDB" id="6132182at2759"/>
<evidence type="ECO:0000313" key="3">
    <source>
        <dbReference type="EMBL" id="VDH92111.1"/>
    </source>
</evidence>
<feature type="disulfide bond" evidence="1">
    <location>
        <begin position="378"/>
        <end position="412"/>
    </location>
</feature>